<feature type="chain" id="PRO_5042273088" evidence="1">
    <location>
        <begin position="23"/>
        <end position="279"/>
    </location>
</feature>
<reference evidence="2" key="1">
    <citation type="submission" date="2022-10" db="EMBL/GenBank/DDBJ databases">
        <authorList>
            <person name="Kim H.S."/>
            <person name="Kim J.-S."/>
            <person name="Suh M.K."/>
            <person name="Eom M.K."/>
            <person name="Lee J.-S."/>
        </authorList>
    </citation>
    <scope>NUCLEOTIDE SEQUENCE</scope>
    <source>
        <strain evidence="2">LIP-5</strain>
    </source>
</reference>
<dbReference type="Proteomes" id="UP001209317">
    <property type="component" value="Unassembled WGS sequence"/>
</dbReference>
<name>A0AAE3LLD5_9BACT</name>
<protein>
    <submittedName>
        <fullName evidence="2">Uncharacterized protein</fullName>
    </submittedName>
</protein>
<organism evidence="2 3">
    <name type="scientific">Haoranjiania flava</name>
    <dbReference type="NCBI Taxonomy" id="1856322"/>
    <lineage>
        <taxon>Bacteria</taxon>
        <taxon>Pseudomonadati</taxon>
        <taxon>Bacteroidota</taxon>
        <taxon>Chitinophagia</taxon>
        <taxon>Chitinophagales</taxon>
        <taxon>Chitinophagaceae</taxon>
        <taxon>Haoranjiania</taxon>
    </lineage>
</organism>
<keyword evidence="1" id="KW-0732">Signal</keyword>
<dbReference type="EMBL" id="JAOTPL010000022">
    <property type="protein sequence ID" value="MCU7695279.1"/>
    <property type="molecule type" value="Genomic_DNA"/>
</dbReference>
<comment type="caution">
    <text evidence="2">The sequence shown here is derived from an EMBL/GenBank/DDBJ whole genome shotgun (WGS) entry which is preliminary data.</text>
</comment>
<evidence type="ECO:0000256" key="1">
    <source>
        <dbReference type="SAM" id="SignalP"/>
    </source>
</evidence>
<sequence length="279" mass="33508">MIINKGYTSLLFVLLIAYSSLAQTNYDAILFASHYVEVDLRNDIKSPAKRIIKTSFNSQRKAVSFKELLILSKDGRLTEYKQFNPSKLILECKYQYNDRGLLSEQDCQYVDAPNYQEKKCRKDSFIYHYNNFDIITGAEHFENGKKIYKADSIVLNKNFVIQSYNRTLFWMSNQNINEPYQKCTLKYTNNNRISSILISYLEQNKSKNYILRSYSYNNYRFINEYKESIVSDLFINGPQKYEKHEKYEYEVDKKGNWVKKFRIENYKKRLVVKRKIYYY</sequence>
<keyword evidence="3" id="KW-1185">Reference proteome</keyword>
<dbReference type="AlphaFoldDB" id="A0AAE3LLD5"/>
<evidence type="ECO:0000313" key="3">
    <source>
        <dbReference type="Proteomes" id="UP001209317"/>
    </source>
</evidence>
<proteinExistence type="predicted"/>
<accession>A0AAE3LLD5</accession>
<dbReference type="RefSeq" id="WP_263038767.1">
    <property type="nucleotide sequence ID" value="NZ_JAOTPL010000022.1"/>
</dbReference>
<evidence type="ECO:0000313" key="2">
    <source>
        <dbReference type="EMBL" id="MCU7695279.1"/>
    </source>
</evidence>
<feature type="signal peptide" evidence="1">
    <location>
        <begin position="1"/>
        <end position="22"/>
    </location>
</feature>
<gene>
    <name evidence="2" type="ORF">OD355_12190</name>
</gene>